<dbReference type="Pfam" id="PF00639">
    <property type="entry name" value="Rotamase"/>
    <property type="match status" value="1"/>
</dbReference>
<dbReference type="InterPro" id="IPR050245">
    <property type="entry name" value="PrsA_foldase"/>
</dbReference>
<evidence type="ECO:0000259" key="6">
    <source>
        <dbReference type="PROSITE" id="PS50198"/>
    </source>
</evidence>
<dbReference type="Proteomes" id="UP001200513">
    <property type="component" value="Chromosome"/>
</dbReference>
<reference evidence="7" key="1">
    <citation type="journal article" date="2022" name="Nat. Microbiol.">
        <title>Unique mobile elements and scalable gene flow at the prokaryote-eukaryote boundary revealed by circularized Asgard archaea genomes.</title>
        <authorList>
            <person name="Wu F."/>
            <person name="Speth D.R."/>
            <person name="Philosof A."/>
            <person name="Cremiere A."/>
            <person name="Narayanan A."/>
            <person name="Barco R.A."/>
            <person name="Connon S.A."/>
            <person name="Amend J.P."/>
            <person name="Antoshechkin I.A."/>
            <person name="Orphan V.J."/>
        </authorList>
    </citation>
    <scope>NUCLEOTIDE SEQUENCE</scope>
    <source>
        <strain evidence="7">PR6</strain>
    </source>
</reference>
<evidence type="ECO:0000256" key="4">
    <source>
        <dbReference type="ARBA" id="ARBA00023110"/>
    </source>
</evidence>
<keyword evidence="3" id="KW-0732">Signal</keyword>
<dbReference type="PANTHER" id="PTHR47245:SF1">
    <property type="entry name" value="FOLDASE PROTEIN PRSA"/>
    <property type="match status" value="1"/>
</dbReference>
<dbReference type="PROSITE" id="PS50198">
    <property type="entry name" value="PPIC_PPIASE_2"/>
    <property type="match status" value="1"/>
</dbReference>
<dbReference type="InterPro" id="IPR046357">
    <property type="entry name" value="PPIase_dom_sf"/>
</dbReference>
<dbReference type="GO" id="GO:0003755">
    <property type="term" value="F:peptidyl-prolyl cis-trans isomerase activity"/>
    <property type="evidence" value="ECO:0007669"/>
    <property type="project" value="UniProtKB-KW"/>
</dbReference>
<name>A0A9Y1FRR5_9ARCH</name>
<evidence type="ECO:0000313" key="7">
    <source>
        <dbReference type="EMBL" id="UJG44968.1"/>
    </source>
</evidence>
<dbReference type="Gene3D" id="3.10.50.40">
    <property type="match status" value="1"/>
</dbReference>
<evidence type="ECO:0000256" key="5">
    <source>
        <dbReference type="ARBA" id="ARBA00023235"/>
    </source>
</evidence>
<dbReference type="AlphaFoldDB" id="A0A9Y1FRR5"/>
<proteinExistence type="predicted"/>
<evidence type="ECO:0000256" key="2">
    <source>
        <dbReference type="ARBA" id="ARBA00013194"/>
    </source>
</evidence>
<accession>A0A9Y1FRR5</accession>
<dbReference type="InterPro" id="IPR000297">
    <property type="entry name" value="PPIase_PpiC"/>
</dbReference>
<feature type="domain" description="PpiC" evidence="6">
    <location>
        <begin position="15"/>
        <end position="104"/>
    </location>
</feature>
<organism evidence="7">
    <name type="scientific">Candidatus Heimdallarchaeum endolithica</name>
    <dbReference type="NCBI Taxonomy" id="2876572"/>
    <lineage>
        <taxon>Archaea</taxon>
        <taxon>Promethearchaeati</taxon>
        <taxon>Candidatus Heimdallarchaeota</taxon>
        <taxon>Candidatus Heimdallarchaeia (ex Rinke et al. 2021) (nom. nud.)</taxon>
        <taxon>Candidatus Heimdallarchaeales</taxon>
        <taxon>Candidatus Heimdallarchaeaceae</taxon>
        <taxon>Candidatus Heimdallarchaeum</taxon>
    </lineage>
</organism>
<comment type="catalytic activity">
    <reaction evidence="1">
        <text>[protein]-peptidylproline (omega=180) = [protein]-peptidylproline (omega=0)</text>
        <dbReference type="Rhea" id="RHEA:16237"/>
        <dbReference type="Rhea" id="RHEA-COMP:10747"/>
        <dbReference type="Rhea" id="RHEA-COMP:10748"/>
        <dbReference type="ChEBI" id="CHEBI:83833"/>
        <dbReference type="ChEBI" id="CHEBI:83834"/>
        <dbReference type="EC" id="5.2.1.8"/>
    </reaction>
</comment>
<evidence type="ECO:0000256" key="1">
    <source>
        <dbReference type="ARBA" id="ARBA00000971"/>
    </source>
</evidence>
<sequence length="104" mass="12091">MYYRLFSKNRLIKVTDKVKVSHIFVKKYSEAEQILEELRHGADFNNLAKTHSLCTTRKDGGKLPEFSKGRMVKEFEDVAFKLNKGEISGVVKTKIGYHIIKREE</sequence>
<evidence type="ECO:0000256" key="3">
    <source>
        <dbReference type="ARBA" id="ARBA00022729"/>
    </source>
</evidence>
<gene>
    <name evidence="7" type="ORF">K9W46_07125</name>
</gene>
<protein>
    <recommendedName>
        <fullName evidence="2">peptidylprolyl isomerase</fullName>
        <ecNumber evidence="2">5.2.1.8</ecNumber>
    </recommendedName>
</protein>
<dbReference type="EC" id="5.2.1.8" evidence="2"/>
<dbReference type="PANTHER" id="PTHR47245">
    <property type="entry name" value="PEPTIDYLPROLYL ISOMERASE"/>
    <property type="match status" value="1"/>
</dbReference>
<keyword evidence="4" id="KW-0697">Rotamase</keyword>
<dbReference type="EMBL" id="CP084167">
    <property type="protein sequence ID" value="UJG44968.1"/>
    <property type="molecule type" value="Genomic_DNA"/>
</dbReference>
<dbReference type="SUPFAM" id="SSF54534">
    <property type="entry name" value="FKBP-like"/>
    <property type="match status" value="1"/>
</dbReference>
<keyword evidence="5 7" id="KW-0413">Isomerase</keyword>